<dbReference type="PANTHER" id="PTHR12302">
    <property type="entry name" value="EBNA2 BINDING PROTEIN P100"/>
    <property type="match status" value="1"/>
</dbReference>
<keyword evidence="1" id="KW-0540">Nuclease</keyword>
<dbReference type="Gene3D" id="2.40.50.90">
    <property type="match status" value="1"/>
</dbReference>
<evidence type="ECO:0000256" key="4">
    <source>
        <dbReference type="SAM" id="SignalP"/>
    </source>
</evidence>
<evidence type="ECO:0000313" key="6">
    <source>
        <dbReference type="EMBL" id="RTN19048.1"/>
    </source>
</evidence>
<evidence type="ECO:0000259" key="5">
    <source>
        <dbReference type="PROSITE" id="PS50830"/>
    </source>
</evidence>
<feature type="domain" description="TNase-like" evidence="5">
    <location>
        <begin position="25"/>
        <end position="143"/>
    </location>
</feature>
<dbReference type="RefSeq" id="WP_050488898.1">
    <property type="nucleotide sequence ID" value="NZ_RXRX01000018.1"/>
</dbReference>
<dbReference type="EMBL" id="RXRX01000018">
    <property type="protein sequence ID" value="RTN19048.1"/>
    <property type="molecule type" value="Genomic_DNA"/>
</dbReference>
<feature type="signal peptide" evidence="4">
    <location>
        <begin position="1"/>
        <end position="23"/>
    </location>
</feature>
<evidence type="ECO:0000256" key="3">
    <source>
        <dbReference type="ARBA" id="ARBA00022801"/>
    </source>
</evidence>
<keyword evidence="2" id="KW-0255">Endonuclease</keyword>
<dbReference type="PANTHER" id="PTHR12302:SF3">
    <property type="entry name" value="SERINE_THREONINE-PROTEIN KINASE 31"/>
    <property type="match status" value="1"/>
</dbReference>
<dbReference type="PROSITE" id="PS50830">
    <property type="entry name" value="TNASE_3"/>
    <property type="match status" value="1"/>
</dbReference>
<organism evidence="6 7">
    <name type="scientific">Enterobacter quasimori</name>
    <dbReference type="NCBI Taxonomy" id="2838947"/>
    <lineage>
        <taxon>Bacteria</taxon>
        <taxon>Pseudomonadati</taxon>
        <taxon>Pseudomonadota</taxon>
        <taxon>Gammaproteobacteria</taxon>
        <taxon>Enterobacterales</taxon>
        <taxon>Enterobacteriaceae</taxon>
        <taxon>Enterobacter</taxon>
    </lineage>
</organism>
<keyword evidence="7" id="KW-1185">Reference proteome</keyword>
<name>A0ABY0AMM0_9ENTR</name>
<dbReference type="SMART" id="SM00318">
    <property type="entry name" value="SNc"/>
    <property type="match status" value="1"/>
</dbReference>
<gene>
    <name evidence="6" type="ORF">EKN94_20965</name>
</gene>
<proteinExistence type="predicted"/>
<dbReference type="SUPFAM" id="SSF50199">
    <property type="entry name" value="Staphylococcal nuclease"/>
    <property type="match status" value="1"/>
</dbReference>
<dbReference type="InterPro" id="IPR035437">
    <property type="entry name" value="SNase_OB-fold_sf"/>
</dbReference>
<comment type="caution">
    <text evidence="6">The sequence shown here is derived from an EMBL/GenBank/DDBJ whole genome shotgun (WGS) entry which is preliminary data.</text>
</comment>
<keyword evidence="4" id="KW-0732">Signal</keyword>
<evidence type="ECO:0000256" key="2">
    <source>
        <dbReference type="ARBA" id="ARBA00022759"/>
    </source>
</evidence>
<evidence type="ECO:0000313" key="7">
    <source>
        <dbReference type="Proteomes" id="UP000278241"/>
    </source>
</evidence>
<feature type="chain" id="PRO_5047467880" description="TNase-like domain-containing protein" evidence="4">
    <location>
        <begin position="24"/>
        <end position="157"/>
    </location>
</feature>
<evidence type="ECO:0000256" key="1">
    <source>
        <dbReference type="ARBA" id="ARBA00022722"/>
    </source>
</evidence>
<dbReference type="Pfam" id="PF00565">
    <property type="entry name" value="SNase"/>
    <property type="match status" value="1"/>
</dbReference>
<accession>A0ABY0AMM0</accession>
<dbReference type="InterPro" id="IPR016071">
    <property type="entry name" value="Staphylococal_nuclease_OB-fold"/>
</dbReference>
<protein>
    <recommendedName>
        <fullName evidence="5">TNase-like domain-containing protein</fullName>
    </recommendedName>
</protein>
<sequence>MYKLLTRIIFVSFFSLFTTSLFAITKNDVKVIRVIDGDTFIISDNLYHIRMANIDAPEKKQTYGYQSYLVLKDKLEGRVVTLDILSKDKYGRLISNVYINGESVNAYMVSKGAAWVYKYYCKDERLYALEYKSKINKIGLWASDKPLPPWIYRSQNK</sequence>
<reference evidence="6 7" key="1">
    <citation type="submission" date="2018-12" db="EMBL/GenBank/DDBJ databases">
        <title>The Batch Genome Submission of Enterobacter spp. strains.</title>
        <authorList>
            <person name="Wei L."/>
            <person name="Wu W."/>
            <person name="Lin J."/>
            <person name="Zhang X."/>
            <person name="Feng Y."/>
            <person name="Zong Z."/>
        </authorList>
    </citation>
    <scope>NUCLEOTIDE SEQUENCE [LARGE SCALE GENOMIC DNA]</scope>
    <source>
        <strain evidence="6 7">WCHEM090044</strain>
    </source>
</reference>
<dbReference type="Proteomes" id="UP000278241">
    <property type="component" value="Unassembled WGS sequence"/>
</dbReference>
<keyword evidence="3" id="KW-0378">Hydrolase</keyword>